<protein>
    <recommendedName>
        <fullName evidence="1">Segregation and condensation protein A</fullName>
    </recommendedName>
</protein>
<sequence length="291" mass="32418">MPDQTDPETKPADPSFAEDDPRAASPEEAAREGMLVVDLEVYEGPLDVLLALARDQKVDLRQVSILALAEQYLTFVQEAKRLRLDIAADYLVMAAWLAYLKSRLLLPEREKEEEPSGAELAARLALRLQRLEAIREAAARLMARERIGVDMFTRGMPEGIRIVRRSVFACDLTELLAAYGALRGSRGSKEPLTLRAARQRIMSIEDALDRLAAIVGQVPEWTVLVSFLPKDLLDAFDPRSAIASTFVATLEMAKQGRLQFQQAEAFGPLYVRGVPPDFRRPGDETEPGEEE</sequence>
<organism evidence="3 4">
    <name type="scientific">Marinibaculum pumilum</name>
    <dbReference type="NCBI Taxonomy" id="1766165"/>
    <lineage>
        <taxon>Bacteria</taxon>
        <taxon>Pseudomonadati</taxon>
        <taxon>Pseudomonadota</taxon>
        <taxon>Alphaproteobacteria</taxon>
        <taxon>Rhodospirillales</taxon>
        <taxon>Rhodospirillaceae</taxon>
        <taxon>Marinibaculum</taxon>
    </lineage>
</organism>
<dbReference type="PANTHER" id="PTHR33969">
    <property type="entry name" value="SEGREGATION AND CONDENSATION PROTEIN A"/>
    <property type="match status" value="1"/>
</dbReference>
<dbReference type="Proteomes" id="UP001595528">
    <property type="component" value="Unassembled WGS sequence"/>
</dbReference>
<gene>
    <name evidence="3" type="ORF">ACFOGJ_05445</name>
</gene>
<dbReference type="EMBL" id="JBHRTR010000015">
    <property type="protein sequence ID" value="MFC3226665.1"/>
    <property type="molecule type" value="Genomic_DNA"/>
</dbReference>
<evidence type="ECO:0000313" key="3">
    <source>
        <dbReference type="EMBL" id="MFC3226665.1"/>
    </source>
</evidence>
<evidence type="ECO:0000313" key="4">
    <source>
        <dbReference type="Proteomes" id="UP001595528"/>
    </source>
</evidence>
<keyword evidence="4" id="KW-1185">Reference proteome</keyword>
<feature type="region of interest" description="Disordered" evidence="2">
    <location>
        <begin position="1"/>
        <end position="29"/>
    </location>
</feature>
<dbReference type="RefSeq" id="WP_379898743.1">
    <property type="nucleotide sequence ID" value="NZ_JBHRTR010000015.1"/>
</dbReference>
<dbReference type="PANTHER" id="PTHR33969:SF2">
    <property type="entry name" value="SEGREGATION AND CONDENSATION PROTEIN A"/>
    <property type="match status" value="1"/>
</dbReference>
<dbReference type="Gene3D" id="6.10.250.2410">
    <property type="match status" value="1"/>
</dbReference>
<reference evidence="4" key="1">
    <citation type="journal article" date="2019" name="Int. J. Syst. Evol. Microbiol.">
        <title>The Global Catalogue of Microorganisms (GCM) 10K type strain sequencing project: providing services to taxonomists for standard genome sequencing and annotation.</title>
        <authorList>
            <consortium name="The Broad Institute Genomics Platform"/>
            <consortium name="The Broad Institute Genome Sequencing Center for Infectious Disease"/>
            <person name="Wu L."/>
            <person name="Ma J."/>
        </authorList>
    </citation>
    <scope>NUCLEOTIDE SEQUENCE [LARGE SCALE GENOMIC DNA]</scope>
    <source>
        <strain evidence="4">KCTC 42964</strain>
    </source>
</reference>
<comment type="caution">
    <text evidence="3">The sequence shown here is derived from an EMBL/GenBank/DDBJ whole genome shotgun (WGS) entry which is preliminary data.</text>
</comment>
<proteinExistence type="predicted"/>
<dbReference type="Pfam" id="PF02616">
    <property type="entry name" value="SMC_ScpA"/>
    <property type="match status" value="1"/>
</dbReference>
<name>A0ABV7KWV9_9PROT</name>
<evidence type="ECO:0000256" key="2">
    <source>
        <dbReference type="SAM" id="MobiDB-lite"/>
    </source>
</evidence>
<evidence type="ECO:0000256" key="1">
    <source>
        <dbReference type="ARBA" id="ARBA00044777"/>
    </source>
</evidence>
<dbReference type="InterPro" id="IPR003768">
    <property type="entry name" value="ScpA"/>
</dbReference>
<accession>A0ABV7KWV9</accession>